<keyword evidence="2" id="KW-1185">Reference proteome</keyword>
<organism evidence="1 2">
    <name type="scientific">Gossypium stocksii</name>
    <dbReference type="NCBI Taxonomy" id="47602"/>
    <lineage>
        <taxon>Eukaryota</taxon>
        <taxon>Viridiplantae</taxon>
        <taxon>Streptophyta</taxon>
        <taxon>Embryophyta</taxon>
        <taxon>Tracheophyta</taxon>
        <taxon>Spermatophyta</taxon>
        <taxon>Magnoliopsida</taxon>
        <taxon>eudicotyledons</taxon>
        <taxon>Gunneridae</taxon>
        <taxon>Pentapetalae</taxon>
        <taxon>rosids</taxon>
        <taxon>malvids</taxon>
        <taxon>Malvales</taxon>
        <taxon>Malvaceae</taxon>
        <taxon>Malvoideae</taxon>
        <taxon>Gossypium</taxon>
    </lineage>
</organism>
<name>A0A9D4AH41_9ROSI</name>
<sequence>MRGKGIDRERSLVLIIRLCDWIRKCLDRVEEGKRFSNEKKDPITSKEMKEEQYEVKISSTVL</sequence>
<evidence type="ECO:0000313" key="2">
    <source>
        <dbReference type="Proteomes" id="UP000828251"/>
    </source>
</evidence>
<comment type="caution">
    <text evidence="1">The sequence shown here is derived from an EMBL/GenBank/DDBJ whole genome shotgun (WGS) entry which is preliminary data.</text>
</comment>
<proteinExistence type="predicted"/>
<dbReference type="EMBL" id="JAIQCV010000003">
    <property type="protein sequence ID" value="KAH1115501.1"/>
    <property type="molecule type" value="Genomic_DNA"/>
</dbReference>
<protein>
    <submittedName>
        <fullName evidence="1">Uncharacterized protein</fullName>
    </submittedName>
</protein>
<dbReference type="AlphaFoldDB" id="A0A9D4AH41"/>
<reference evidence="1 2" key="1">
    <citation type="journal article" date="2021" name="Plant Biotechnol. J.">
        <title>Multi-omics assisted identification of the key and species-specific regulatory components of drought-tolerant mechanisms in Gossypium stocksii.</title>
        <authorList>
            <person name="Yu D."/>
            <person name="Ke L."/>
            <person name="Zhang D."/>
            <person name="Wu Y."/>
            <person name="Sun Y."/>
            <person name="Mei J."/>
            <person name="Sun J."/>
            <person name="Sun Y."/>
        </authorList>
    </citation>
    <scope>NUCLEOTIDE SEQUENCE [LARGE SCALE GENOMIC DNA]</scope>
    <source>
        <strain evidence="2">cv. E1</strain>
        <tissue evidence="1">Leaf</tissue>
    </source>
</reference>
<accession>A0A9D4AH41</accession>
<gene>
    <name evidence="1" type="ORF">J1N35_008879</name>
</gene>
<dbReference type="OrthoDB" id="414309at2759"/>
<evidence type="ECO:0000313" key="1">
    <source>
        <dbReference type="EMBL" id="KAH1115501.1"/>
    </source>
</evidence>
<dbReference type="Proteomes" id="UP000828251">
    <property type="component" value="Unassembled WGS sequence"/>
</dbReference>